<comment type="caution">
    <text evidence="4">The sequence shown here is derived from an EMBL/GenBank/DDBJ whole genome shotgun (WGS) entry which is preliminary data.</text>
</comment>
<evidence type="ECO:0000313" key="5">
    <source>
        <dbReference type="Proteomes" id="UP001183582"/>
    </source>
</evidence>
<evidence type="ECO:0000259" key="3">
    <source>
        <dbReference type="Pfam" id="PF00534"/>
    </source>
</evidence>
<feature type="domain" description="Glycosyl transferase family 1" evidence="3">
    <location>
        <begin position="158"/>
        <end position="313"/>
    </location>
</feature>
<dbReference type="CDD" id="cd03801">
    <property type="entry name" value="GT4_PimA-like"/>
    <property type="match status" value="1"/>
</dbReference>
<dbReference type="Pfam" id="PF00534">
    <property type="entry name" value="Glycos_transf_1"/>
    <property type="match status" value="1"/>
</dbReference>
<evidence type="ECO:0000256" key="2">
    <source>
        <dbReference type="ARBA" id="ARBA00022679"/>
    </source>
</evidence>
<evidence type="ECO:0000256" key="1">
    <source>
        <dbReference type="ARBA" id="ARBA00022676"/>
    </source>
</evidence>
<dbReference type="SUPFAM" id="SSF53756">
    <property type="entry name" value="UDP-Glycosyltransferase/glycogen phosphorylase"/>
    <property type="match status" value="1"/>
</dbReference>
<accession>A0AAJ2HB53</accession>
<reference evidence="4 5" key="1">
    <citation type="submission" date="2021-06" db="EMBL/GenBank/DDBJ databases">
        <title>Genome-based taxonomic framework of Microbacterium strains isolated from marine environment, the description of four new species and reclassification of four preexisting species.</title>
        <authorList>
            <person name="Lee S.D."/>
            <person name="Kim S.-M."/>
            <person name="Byeon Y.-S."/>
            <person name="Yang H.L."/>
            <person name="Kim I.S."/>
        </authorList>
    </citation>
    <scope>NUCLEOTIDE SEQUENCE [LARGE SCALE GENOMIC DNA]</scope>
    <source>
        <strain evidence="4 5">KACC 20514</strain>
    </source>
</reference>
<organism evidence="4 5">
    <name type="scientific">Microbacterium aurantiacum</name>
    <dbReference type="NCBI Taxonomy" id="162393"/>
    <lineage>
        <taxon>Bacteria</taxon>
        <taxon>Bacillati</taxon>
        <taxon>Actinomycetota</taxon>
        <taxon>Actinomycetes</taxon>
        <taxon>Micrococcales</taxon>
        <taxon>Microbacteriaceae</taxon>
        <taxon>Microbacterium</taxon>
    </lineage>
</organism>
<dbReference type="InterPro" id="IPR001296">
    <property type="entry name" value="Glyco_trans_1"/>
</dbReference>
<protein>
    <submittedName>
        <fullName evidence="4">Glycosyltransferase family 4 protein</fullName>
    </submittedName>
</protein>
<dbReference type="Gene3D" id="3.40.50.2000">
    <property type="entry name" value="Glycogen Phosphorylase B"/>
    <property type="match status" value="2"/>
</dbReference>
<evidence type="ECO:0000313" key="4">
    <source>
        <dbReference type="EMBL" id="MDS0244247.1"/>
    </source>
</evidence>
<keyword evidence="2" id="KW-0808">Transferase</keyword>
<dbReference type="PANTHER" id="PTHR12526:SF510">
    <property type="entry name" value="D-INOSITOL 3-PHOSPHATE GLYCOSYLTRANSFERASE"/>
    <property type="match status" value="1"/>
</dbReference>
<sequence length="337" mass="37266">MTQTLIGVLEESGATVLLADRRFSTEVGEIGRMSVKKILSAFGLAKRVHGLARSADACIFFVTNRTGSFLVDCLLGVVLRRRRIAVVSYIHTNGYTMLASRSRFWFRAVKNLFHDNTAVVCLGDSLHQDVLRFLPEKTRLVSIPNTAPEALDPASMHRDNRVVYFSNLIPEKGIEDFLELARRFEKESDTRFVAAGRPVSQVQLSDLTSKAPPNAEVIGGVYGAEKVDLFASASMLVFPSTYRFEAQPLTILEALSGGVPVVAYDVGGIADLIRHGENGLLVPAGDVSRLQDAVQGLLHDSKRLAAMSESARRLYQERFSRDAYRNAWEKELRMSCA</sequence>
<dbReference type="GeneID" id="301456823"/>
<name>A0AAJ2HB53_9MICO</name>
<dbReference type="Proteomes" id="UP001183582">
    <property type="component" value="Unassembled WGS sequence"/>
</dbReference>
<proteinExistence type="predicted"/>
<dbReference type="GO" id="GO:0016757">
    <property type="term" value="F:glycosyltransferase activity"/>
    <property type="evidence" value="ECO:0007669"/>
    <property type="project" value="UniProtKB-KW"/>
</dbReference>
<dbReference type="RefSeq" id="WP_310890333.1">
    <property type="nucleotide sequence ID" value="NZ_BAAAGR010000001.1"/>
</dbReference>
<dbReference type="PANTHER" id="PTHR12526">
    <property type="entry name" value="GLYCOSYLTRANSFERASE"/>
    <property type="match status" value="1"/>
</dbReference>
<dbReference type="AlphaFoldDB" id="A0AAJ2HB53"/>
<gene>
    <name evidence="4" type="ORF">KZC50_01315</name>
</gene>
<dbReference type="EMBL" id="JAHWXH010000001">
    <property type="protein sequence ID" value="MDS0244247.1"/>
    <property type="molecule type" value="Genomic_DNA"/>
</dbReference>
<keyword evidence="1" id="KW-0328">Glycosyltransferase</keyword>